<gene>
    <name evidence="1" type="ORF">Daura_24775</name>
</gene>
<dbReference type="AlphaFoldDB" id="A0A9Q9ISN0"/>
<protein>
    <submittedName>
        <fullName evidence="1">FomB family phosphonate monophosphate kinase</fullName>
    </submittedName>
</protein>
<dbReference type="NCBIfam" id="NF000361">
    <property type="entry name" value="self_FomB_kinase"/>
    <property type="match status" value="1"/>
</dbReference>
<keyword evidence="2" id="KW-1185">Reference proteome</keyword>
<keyword evidence="1" id="KW-0418">Kinase</keyword>
<evidence type="ECO:0000313" key="1">
    <source>
        <dbReference type="EMBL" id="UWZ59092.1"/>
    </source>
</evidence>
<reference evidence="1" key="1">
    <citation type="submission" date="2021-04" db="EMBL/GenBank/DDBJ databases">
        <title>Dactylosporangium aurantiacum NRRL B-8018 full assembly.</title>
        <authorList>
            <person name="Hartkoorn R.C."/>
            <person name="Beaudoing E."/>
            <person name="Hot D."/>
        </authorList>
    </citation>
    <scope>NUCLEOTIDE SEQUENCE</scope>
    <source>
        <strain evidence="1">NRRL B-8018</strain>
    </source>
</reference>
<organism evidence="1 2">
    <name type="scientific">Dactylosporangium aurantiacum</name>
    <dbReference type="NCBI Taxonomy" id="35754"/>
    <lineage>
        <taxon>Bacteria</taxon>
        <taxon>Bacillati</taxon>
        <taxon>Actinomycetota</taxon>
        <taxon>Actinomycetes</taxon>
        <taxon>Micromonosporales</taxon>
        <taxon>Micromonosporaceae</taxon>
        <taxon>Dactylosporangium</taxon>
    </lineage>
</organism>
<name>A0A9Q9ISN0_9ACTN</name>
<dbReference type="RefSeq" id="WP_033367350.1">
    <property type="nucleotide sequence ID" value="NZ_CP073767.1"/>
</dbReference>
<dbReference type="EMBL" id="CP073767">
    <property type="protein sequence ID" value="UWZ59092.1"/>
    <property type="molecule type" value="Genomic_DNA"/>
</dbReference>
<sequence>MRVGVDVLDPVLRSSRTVDLGVLTLRISSNLEEFDGYAYFPRPAVPGAEPDEELVCVDLDRDPVDVAELEALADRTLRAKRFRTGYYLSHVFGAPAYLVTRGRRRFVFGRRLERTVWPYFVKTILTAHAIDHGRLHLKAAGFTAGGAATLLVGANAGGKTVFLEQACRAGARFLSNTHTLVLPGPGAGVAVGVPSAVRVREVAPELLASGRARRHIEAGDYIVDPAELFGGDPVASAPVRNVVIANYRPGAPFAFDRIGAADAEAFCEQFASALTMYGLKDDVLAHGGGDALRFAGIVRDMRRRLHDLVSAARCYRATVDMHDATHRAAVLAELAAPLP</sequence>
<accession>A0A9Q9ISN0</accession>
<dbReference type="GO" id="GO:0016301">
    <property type="term" value="F:kinase activity"/>
    <property type="evidence" value="ECO:0007669"/>
    <property type="project" value="UniProtKB-KW"/>
</dbReference>
<keyword evidence="1" id="KW-0808">Transferase</keyword>
<proteinExistence type="predicted"/>
<dbReference type="Proteomes" id="UP001058003">
    <property type="component" value="Chromosome"/>
</dbReference>
<evidence type="ECO:0000313" key="2">
    <source>
        <dbReference type="Proteomes" id="UP001058003"/>
    </source>
</evidence>
<dbReference type="KEGG" id="daur:Daura_24775"/>